<evidence type="ECO:0000259" key="22">
    <source>
        <dbReference type="Pfam" id="PF02875"/>
    </source>
</evidence>
<comment type="catalytic activity">
    <reaction evidence="17">
        <text>(6S)-5,6,7,8-tetrahydrofolyl-(gamma-L-Glu)(n) + L-glutamate + ATP = (6S)-5,6,7,8-tetrahydrofolyl-(gamma-L-Glu)(n+1) + ADP + phosphate + H(+)</text>
        <dbReference type="Rhea" id="RHEA:10580"/>
        <dbReference type="Rhea" id="RHEA-COMP:14738"/>
        <dbReference type="Rhea" id="RHEA-COMP:14740"/>
        <dbReference type="ChEBI" id="CHEBI:15378"/>
        <dbReference type="ChEBI" id="CHEBI:29985"/>
        <dbReference type="ChEBI" id="CHEBI:30616"/>
        <dbReference type="ChEBI" id="CHEBI:43474"/>
        <dbReference type="ChEBI" id="CHEBI:141005"/>
        <dbReference type="ChEBI" id="CHEBI:456216"/>
        <dbReference type="EC" id="6.3.2.17"/>
    </reaction>
</comment>
<dbReference type="PIRSF" id="PIRSF001563">
    <property type="entry name" value="Folylpolyglu_synth"/>
    <property type="match status" value="1"/>
</dbReference>
<dbReference type="InterPro" id="IPR004101">
    <property type="entry name" value="Mur_ligase_C"/>
</dbReference>
<dbReference type="Gene3D" id="3.40.1190.10">
    <property type="entry name" value="Mur-like, catalytic domain"/>
    <property type="match status" value="1"/>
</dbReference>
<reference evidence="24" key="1">
    <citation type="submission" date="2016-10" db="EMBL/GenBank/DDBJ databases">
        <authorList>
            <person name="Varghese N."/>
            <person name="Submissions S."/>
        </authorList>
    </citation>
    <scope>NUCLEOTIDE SEQUENCE [LARGE SCALE GENOMIC DNA]</scope>
    <source>
        <strain evidence="24">DSM 5918</strain>
    </source>
</reference>
<dbReference type="GO" id="GO:0004326">
    <property type="term" value="F:tetrahydrofolylpolyglutamate synthase activity"/>
    <property type="evidence" value="ECO:0007669"/>
    <property type="project" value="UniProtKB-EC"/>
</dbReference>
<evidence type="ECO:0000256" key="15">
    <source>
        <dbReference type="ARBA" id="ARBA00030592"/>
    </source>
</evidence>
<comment type="function">
    <text evidence="1">Functions in two distinct reactions of the de novo folate biosynthetic pathway. Catalyzes the addition of a glutamate residue to dihydropteroate (7,8-dihydropteroate or H2Pte) to form dihydrofolate (7,8-dihydrofolate monoglutamate or H2Pte-Glu). Also catalyzes successive additions of L-glutamate to tetrahydrofolate or 10-formyltetrahydrofolate or 5,10-methylenetetrahydrofolate, leading to folylpolyglutamate derivatives.</text>
</comment>
<organism evidence="23 24">
    <name type="scientific">Desulfomicrobium apsheronum</name>
    <dbReference type="NCBI Taxonomy" id="52560"/>
    <lineage>
        <taxon>Bacteria</taxon>
        <taxon>Pseudomonadati</taxon>
        <taxon>Thermodesulfobacteriota</taxon>
        <taxon>Desulfovibrionia</taxon>
        <taxon>Desulfovibrionales</taxon>
        <taxon>Desulfomicrobiaceae</taxon>
        <taxon>Desulfomicrobium</taxon>
    </lineage>
</organism>
<evidence type="ECO:0000256" key="13">
    <source>
        <dbReference type="ARBA" id="ARBA00022909"/>
    </source>
</evidence>
<dbReference type="RefSeq" id="WP_177193222.1">
    <property type="nucleotide sequence ID" value="NZ_FORX01000020.1"/>
</dbReference>
<dbReference type="GO" id="GO:0005524">
    <property type="term" value="F:ATP binding"/>
    <property type="evidence" value="ECO:0007669"/>
    <property type="project" value="UniProtKB-KW"/>
</dbReference>
<evidence type="ECO:0000256" key="12">
    <source>
        <dbReference type="ARBA" id="ARBA00022842"/>
    </source>
</evidence>
<keyword evidence="8 21" id="KW-0436">Ligase</keyword>
<evidence type="ECO:0000256" key="11">
    <source>
        <dbReference type="ARBA" id="ARBA00022840"/>
    </source>
</evidence>
<dbReference type="AlphaFoldDB" id="A0A1I3YH85"/>
<evidence type="ECO:0000256" key="17">
    <source>
        <dbReference type="ARBA" id="ARBA00047493"/>
    </source>
</evidence>
<dbReference type="EC" id="6.3.2.17" evidence="6"/>
<evidence type="ECO:0000256" key="1">
    <source>
        <dbReference type="ARBA" id="ARBA00002714"/>
    </source>
</evidence>
<dbReference type="InterPro" id="IPR036615">
    <property type="entry name" value="Mur_ligase_C_dom_sf"/>
</dbReference>
<evidence type="ECO:0000256" key="16">
    <source>
        <dbReference type="ARBA" id="ARBA00032510"/>
    </source>
</evidence>
<dbReference type="SUPFAM" id="SSF53244">
    <property type="entry name" value="MurD-like peptide ligases, peptide-binding domain"/>
    <property type="match status" value="1"/>
</dbReference>
<protein>
    <recommendedName>
        <fullName evidence="7">Dihydrofolate synthase/folylpolyglutamate synthase</fullName>
        <ecNumber evidence="5">6.3.2.12</ecNumber>
        <ecNumber evidence="6">6.3.2.17</ecNumber>
    </recommendedName>
    <alternativeName>
        <fullName evidence="16">Folylpoly-gamma-glutamate synthetase-dihydrofolate synthetase</fullName>
    </alternativeName>
    <alternativeName>
        <fullName evidence="14">Folylpolyglutamate synthetase</fullName>
    </alternativeName>
    <alternativeName>
        <fullName evidence="15">Tetrahydrofolylpolyglutamate synthase</fullName>
    </alternativeName>
</protein>
<dbReference type="SUPFAM" id="SSF53623">
    <property type="entry name" value="MurD-like peptide ligases, catalytic domain"/>
    <property type="match status" value="1"/>
</dbReference>
<evidence type="ECO:0000256" key="6">
    <source>
        <dbReference type="ARBA" id="ARBA00013025"/>
    </source>
</evidence>
<dbReference type="Gene3D" id="3.90.190.20">
    <property type="entry name" value="Mur ligase, C-terminal domain"/>
    <property type="match status" value="1"/>
</dbReference>
<keyword evidence="9" id="KW-0479">Metal-binding</keyword>
<name>A0A1I3YH85_9BACT</name>
<keyword evidence="13" id="KW-0289">Folate biosynthesis</keyword>
<comment type="catalytic activity">
    <reaction evidence="19">
        <text>(6R)-5,10-methylenetetrahydrofolyl-(gamma-L-Glu)(n) + L-glutamate + ATP = (6R)-5,10-methylenetetrahydrofolyl-(gamma-L-Glu)(n+1) + ADP + phosphate + H(+)</text>
        <dbReference type="Rhea" id="RHEA:51912"/>
        <dbReference type="Rhea" id="RHEA-COMP:13257"/>
        <dbReference type="Rhea" id="RHEA-COMP:13258"/>
        <dbReference type="ChEBI" id="CHEBI:15378"/>
        <dbReference type="ChEBI" id="CHEBI:29985"/>
        <dbReference type="ChEBI" id="CHEBI:30616"/>
        <dbReference type="ChEBI" id="CHEBI:43474"/>
        <dbReference type="ChEBI" id="CHEBI:136572"/>
        <dbReference type="ChEBI" id="CHEBI:456216"/>
        <dbReference type="EC" id="6.3.2.17"/>
    </reaction>
</comment>
<dbReference type="InterPro" id="IPR036565">
    <property type="entry name" value="Mur-like_cat_sf"/>
</dbReference>
<evidence type="ECO:0000256" key="7">
    <source>
        <dbReference type="ARBA" id="ARBA00019357"/>
    </source>
</evidence>
<proteinExistence type="inferred from homology"/>
<dbReference type="PANTHER" id="PTHR11136:SF0">
    <property type="entry name" value="DIHYDROFOLATE SYNTHETASE-RELATED"/>
    <property type="match status" value="1"/>
</dbReference>
<comment type="catalytic activity">
    <reaction evidence="18">
        <text>10-formyltetrahydrofolyl-(gamma-L-Glu)(n) + L-glutamate + ATP = 10-formyltetrahydrofolyl-(gamma-L-Glu)(n+1) + ADP + phosphate + H(+)</text>
        <dbReference type="Rhea" id="RHEA:51904"/>
        <dbReference type="Rhea" id="RHEA-COMP:13088"/>
        <dbReference type="Rhea" id="RHEA-COMP:14300"/>
        <dbReference type="ChEBI" id="CHEBI:15378"/>
        <dbReference type="ChEBI" id="CHEBI:29985"/>
        <dbReference type="ChEBI" id="CHEBI:30616"/>
        <dbReference type="ChEBI" id="CHEBI:43474"/>
        <dbReference type="ChEBI" id="CHEBI:134413"/>
        <dbReference type="ChEBI" id="CHEBI:456216"/>
        <dbReference type="EC" id="6.3.2.17"/>
    </reaction>
</comment>
<evidence type="ECO:0000256" key="9">
    <source>
        <dbReference type="ARBA" id="ARBA00022723"/>
    </source>
</evidence>
<evidence type="ECO:0000256" key="18">
    <source>
        <dbReference type="ARBA" id="ARBA00047808"/>
    </source>
</evidence>
<dbReference type="NCBIfam" id="TIGR01499">
    <property type="entry name" value="folC"/>
    <property type="match status" value="1"/>
</dbReference>
<comment type="catalytic activity">
    <reaction evidence="20">
        <text>7,8-dihydropteroate + L-glutamate + ATP = 7,8-dihydrofolate + ADP + phosphate + H(+)</text>
        <dbReference type="Rhea" id="RHEA:23584"/>
        <dbReference type="ChEBI" id="CHEBI:15378"/>
        <dbReference type="ChEBI" id="CHEBI:17839"/>
        <dbReference type="ChEBI" id="CHEBI:29985"/>
        <dbReference type="ChEBI" id="CHEBI:30616"/>
        <dbReference type="ChEBI" id="CHEBI:43474"/>
        <dbReference type="ChEBI" id="CHEBI:57451"/>
        <dbReference type="ChEBI" id="CHEBI:456216"/>
        <dbReference type="EC" id="6.3.2.12"/>
    </reaction>
</comment>
<dbReference type="Proteomes" id="UP000198635">
    <property type="component" value="Unassembled WGS sequence"/>
</dbReference>
<evidence type="ECO:0000256" key="20">
    <source>
        <dbReference type="ARBA" id="ARBA00049161"/>
    </source>
</evidence>
<evidence type="ECO:0000313" key="23">
    <source>
        <dbReference type="EMBL" id="SFK31228.1"/>
    </source>
</evidence>
<dbReference type="GO" id="GO:0008841">
    <property type="term" value="F:dihydrofolate synthase activity"/>
    <property type="evidence" value="ECO:0007669"/>
    <property type="project" value="UniProtKB-EC"/>
</dbReference>
<keyword evidence="12" id="KW-0460">Magnesium</keyword>
<dbReference type="Pfam" id="PF02875">
    <property type="entry name" value="Mur_ligase_C"/>
    <property type="match status" value="1"/>
</dbReference>
<evidence type="ECO:0000256" key="3">
    <source>
        <dbReference type="ARBA" id="ARBA00005150"/>
    </source>
</evidence>
<keyword evidence="24" id="KW-1185">Reference proteome</keyword>
<comment type="pathway">
    <text evidence="2">Cofactor biosynthesis; tetrahydrofolate biosynthesis; 7,8-dihydrofolate from 2-amino-4-hydroxy-6-hydroxymethyl-7,8-dihydropteridine diphosphate and 4-aminobenzoate: step 2/2.</text>
</comment>
<dbReference type="GO" id="GO:0046872">
    <property type="term" value="F:metal ion binding"/>
    <property type="evidence" value="ECO:0007669"/>
    <property type="project" value="UniProtKB-KW"/>
</dbReference>
<evidence type="ECO:0000256" key="8">
    <source>
        <dbReference type="ARBA" id="ARBA00022598"/>
    </source>
</evidence>
<gene>
    <name evidence="23" type="ORF">SAMN04488082_12019</name>
</gene>
<evidence type="ECO:0000256" key="21">
    <source>
        <dbReference type="PIRNR" id="PIRNR001563"/>
    </source>
</evidence>
<dbReference type="PANTHER" id="PTHR11136">
    <property type="entry name" value="FOLYLPOLYGLUTAMATE SYNTHASE-RELATED"/>
    <property type="match status" value="1"/>
</dbReference>
<comment type="pathway">
    <text evidence="3">Cofactor biosynthesis; tetrahydrofolylpolyglutamate biosynthesis.</text>
</comment>
<evidence type="ECO:0000256" key="10">
    <source>
        <dbReference type="ARBA" id="ARBA00022741"/>
    </source>
</evidence>
<dbReference type="EC" id="6.3.2.12" evidence="5"/>
<keyword evidence="10 21" id="KW-0547">Nucleotide-binding</keyword>
<sequence length="407" mass="43287">MTFASFAEFESYLDSLGLFSMQLGLSRMHEALGLMGLERPSAMVAHVVGTNGKGSTSGFLEALARAHGLATGLYNSPHLASVRERIRVRGAMVPEEGWLAAANAVMDRCAGVGLTYFELLTVMALYIFGQEGLDLIILEAGLGGTHDATCAIPADLAVMTPVGLDHEQILGPTLADIARDKSGALGRCPAVTGAQEEAVMEIFRQAGAGHPLLSLEDCRTSSGFLIPVGSASLLLPPASLPGHPPYQLRNAALAALAWSRLALARGWQFDAALCTQVLGTTRFFGRFCRHGRILVDGAHNPMGLTALCEALEAAGEHFDVLVFQAMRDKTLEPAVLERLRALADTVVIPGLPMERAFDARELAALFGSGALAAQDLQKALRQEGTVLLCGSLYLVGAYYELFPEQLL</sequence>
<feature type="domain" description="Mur ligase C-terminal" evidence="22">
    <location>
        <begin position="292"/>
        <end position="391"/>
    </location>
</feature>
<evidence type="ECO:0000256" key="19">
    <source>
        <dbReference type="ARBA" id="ARBA00049035"/>
    </source>
</evidence>
<evidence type="ECO:0000313" key="24">
    <source>
        <dbReference type="Proteomes" id="UP000198635"/>
    </source>
</evidence>
<accession>A0A1I3YH85</accession>
<evidence type="ECO:0000256" key="14">
    <source>
        <dbReference type="ARBA" id="ARBA00030048"/>
    </source>
</evidence>
<evidence type="ECO:0000256" key="5">
    <source>
        <dbReference type="ARBA" id="ARBA00013023"/>
    </source>
</evidence>
<dbReference type="GO" id="GO:0046656">
    <property type="term" value="P:folic acid biosynthetic process"/>
    <property type="evidence" value="ECO:0007669"/>
    <property type="project" value="UniProtKB-KW"/>
</dbReference>
<evidence type="ECO:0000256" key="2">
    <source>
        <dbReference type="ARBA" id="ARBA00004799"/>
    </source>
</evidence>
<evidence type="ECO:0000256" key="4">
    <source>
        <dbReference type="ARBA" id="ARBA00008276"/>
    </source>
</evidence>
<keyword evidence="11 21" id="KW-0067">ATP-binding</keyword>
<dbReference type="GO" id="GO:0005737">
    <property type="term" value="C:cytoplasm"/>
    <property type="evidence" value="ECO:0007669"/>
    <property type="project" value="TreeGrafter"/>
</dbReference>
<dbReference type="STRING" id="52560.SAMN04488082_12019"/>
<comment type="similarity">
    <text evidence="4 21">Belongs to the folylpolyglutamate synthase family.</text>
</comment>
<dbReference type="InterPro" id="IPR001645">
    <property type="entry name" value="Folylpolyglutamate_synth"/>
</dbReference>
<dbReference type="EMBL" id="FORX01000020">
    <property type="protein sequence ID" value="SFK31228.1"/>
    <property type="molecule type" value="Genomic_DNA"/>
</dbReference>